<sequence>MEDEIFEMDKLAVEPEGGTGVGELHASSKPADRRVSDVLVKARPRDAEWRKRPQQTERTYYEQLTI</sequence>
<reference evidence="2 3" key="1">
    <citation type="journal article" date="2013" name="Genome Biol.">
        <title>Comparative genomics of the core and accessory genomes of 48 Sinorhizobium strains comprising five genospecies.</title>
        <authorList>
            <person name="Sugawara M."/>
            <person name="Epstein B."/>
            <person name="Badgley B.D."/>
            <person name="Unno T."/>
            <person name="Xu L."/>
            <person name="Reese J."/>
            <person name="Gyaneshwar P."/>
            <person name="Denny R."/>
            <person name="Mudge J."/>
            <person name="Bharti A.K."/>
            <person name="Farmer A.D."/>
            <person name="May G.D."/>
            <person name="Woodward J.E."/>
            <person name="Medigue C."/>
            <person name="Vallenet D."/>
            <person name="Lajus A."/>
            <person name="Rouy Z."/>
            <person name="Martinez-Vaz B."/>
            <person name="Tiffin P."/>
            <person name="Young N.D."/>
            <person name="Sadowsky M.J."/>
        </authorList>
    </citation>
    <scope>NUCLEOTIDE SEQUENCE [LARGE SCALE GENOMIC DNA]</scope>
    <source>
        <strain evidence="2 3">USDA205</strain>
    </source>
</reference>
<accession>A0A844A5H8</accession>
<gene>
    <name evidence="2" type="ORF">GHK48_08665</name>
</gene>
<feature type="region of interest" description="Disordered" evidence="1">
    <location>
        <begin position="14"/>
        <end position="33"/>
    </location>
</feature>
<protein>
    <submittedName>
        <fullName evidence="2">Uncharacterized protein</fullName>
    </submittedName>
</protein>
<evidence type="ECO:0000313" key="2">
    <source>
        <dbReference type="EMBL" id="MQX08364.1"/>
    </source>
</evidence>
<name>A0A844A5H8_RHIFR</name>
<dbReference type="AlphaFoldDB" id="A0A844A5H8"/>
<proteinExistence type="predicted"/>
<evidence type="ECO:0000313" key="3">
    <source>
        <dbReference type="Proteomes" id="UP000466694"/>
    </source>
</evidence>
<evidence type="ECO:0000256" key="1">
    <source>
        <dbReference type="SAM" id="MobiDB-lite"/>
    </source>
</evidence>
<comment type="caution">
    <text evidence="2">The sequence shown here is derived from an EMBL/GenBank/DDBJ whole genome shotgun (WGS) entry which is preliminary data.</text>
</comment>
<dbReference type="EMBL" id="WISZ01000072">
    <property type="protein sequence ID" value="MQX08364.1"/>
    <property type="molecule type" value="Genomic_DNA"/>
</dbReference>
<organism evidence="2 3">
    <name type="scientific">Rhizobium fredii</name>
    <name type="common">Sinorhizobium fredii</name>
    <dbReference type="NCBI Taxonomy" id="380"/>
    <lineage>
        <taxon>Bacteria</taxon>
        <taxon>Pseudomonadati</taxon>
        <taxon>Pseudomonadota</taxon>
        <taxon>Alphaproteobacteria</taxon>
        <taxon>Hyphomicrobiales</taxon>
        <taxon>Rhizobiaceae</taxon>
        <taxon>Sinorhizobium/Ensifer group</taxon>
        <taxon>Sinorhizobium</taxon>
    </lineage>
</organism>
<dbReference type="Proteomes" id="UP000466694">
    <property type="component" value="Unassembled WGS sequence"/>
</dbReference>